<sequence length="118" mass="12739">MSNEEINLPTIETSDNRVTVCAGQAISDDGACGRPCTLGGARLDDGEFLSSQTRVASIEHDPVAQLTAWHRSQNPEAGMDSRWNASTNDARVAALANAFALRVGLRRPGFIVLEHIFM</sequence>
<proteinExistence type="predicted"/>
<name>A0A8J5IL53_9STRA</name>
<keyword evidence="2" id="KW-1185">Reference proteome</keyword>
<organism evidence="1 2">
    <name type="scientific">Phytophthora aleatoria</name>
    <dbReference type="NCBI Taxonomy" id="2496075"/>
    <lineage>
        <taxon>Eukaryota</taxon>
        <taxon>Sar</taxon>
        <taxon>Stramenopiles</taxon>
        <taxon>Oomycota</taxon>
        <taxon>Peronosporomycetes</taxon>
        <taxon>Peronosporales</taxon>
        <taxon>Peronosporaceae</taxon>
        <taxon>Phytophthora</taxon>
    </lineage>
</organism>
<gene>
    <name evidence="1" type="ORF">JG688_00014439</name>
</gene>
<dbReference type="Proteomes" id="UP000709295">
    <property type="component" value="Unassembled WGS sequence"/>
</dbReference>
<comment type="caution">
    <text evidence="1">The sequence shown here is derived from an EMBL/GenBank/DDBJ whole genome shotgun (WGS) entry which is preliminary data.</text>
</comment>
<evidence type="ECO:0000313" key="1">
    <source>
        <dbReference type="EMBL" id="KAG6949890.1"/>
    </source>
</evidence>
<evidence type="ECO:0000313" key="2">
    <source>
        <dbReference type="Proteomes" id="UP000709295"/>
    </source>
</evidence>
<dbReference type="EMBL" id="JAENGY010001372">
    <property type="protein sequence ID" value="KAG6949890.1"/>
    <property type="molecule type" value="Genomic_DNA"/>
</dbReference>
<accession>A0A8J5IL53</accession>
<reference evidence="1" key="1">
    <citation type="submission" date="2021-01" db="EMBL/GenBank/DDBJ databases">
        <title>Phytophthora aleatoria, a newly-described species from Pinus radiata is distinct from Phytophthora cactorum isolates based on comparative genomics.</title>
        <authorList>
            <person name="Mcdougal R."/>
            <person name="Panda P."/>
            <person name="Williams N."/>
            <person name="Studholme D.J."/>
        </authorList>
    </citation>
    <scope>NUCLEOTIDE SEQUENCE</scope>
    <source>
        <strain evidence="1">NZFS 4037</strain>
    </source>
</reference>
<protein>
    <submittedName>
        <fullName evidence="1">Uncharacterized protein</fullName>
    </submittedName>
</protein>
<dbReference type="AlphaFoldDB" id="A0A8J5IL53"/>